<dbReference type="AlphaFoldDB" id="A0A0F9XDC3"/>
<dbReference type="OMA" id="AWAQSGH"/>
<feature type="region of interest" description="Disordered" evidence="1">
    <location>
        <begin position="407"/>
        <end position="506"/>
    </location>
</feature>
<feature type="compositionally biased region" description="Polar residues" evidence="1">
    <location>
        <begin position="425"/>
        <end position="447"/>
    </location>
</feature>
<dbReference type="Proteomes" id="UP000034112">
    <property type="component" value="Unassembled WGS sequence"/>
</dbReference>
<dbReference type="OrthoDB" id="4841107at2759"/>
<evidence type="ECO:0000313" key="3">
    <source>
        <dbReference type="Proteomes" id="UP000034112"/>
    </source>
</evidence>
<comment type="caution">
    <text evidence="2">The sequence shown here is derived from an EMBL/GenBank/DDBJ whole genome shotgun (WGS) entry which is preliminary data.</text>
</comment>
<evidence type="ECO:0000313" key="2">
    <source>
        <dbReference type="EMBL" id="KKP02620.1"/>
    </source>
</evidence>
<dbReference type="EMBL" id="JOKZ01000142">
    <property type="protein sequence ID" value="KKP02620.1"/>
    <property type="molecule type" value="Genomic_DNA"/>
</dbReference>
<sequence length="506" mass="56134">MEAVTEEESPQPRQLPEFDAAFRDTTSSCYFHHIIDVDDATLRVEVLGPNLAYTFRHERAKELRLAASVISKRLEAKVTGFLALRTGRNQKRVVLAWAQSGHGISRLGDLLDPDPSVLPNDLWTKRAINMGRALSLRMNRPYDGIVTRTMGVRMDGVFQGSHVEVKLAVHAICILLSSFGITQDLDNVSPEHLRALRQASWDDGSKPAFEIYFSRKNCSFCGKFVRRLQNATGISLKLIWRDRLVKKLYENRRMDTSRSNHPQPQAAIQLDSDTVMTDDVHVIETIDLSSNHPMNSEIVNLTVDSNTISDSPTPEQANTRAPTDTYIEGLAYCVGQIDECPASARDAILTLAAQQQQQQQRRVTNLENINKPLPATPEIAPPGYAAPALAEPEDAVAMDTVEAVTATNPMLTPPPSGGRQPRALANSSRPRASRVNAWTRNARSQASPVRKEEITPTRLPSNHRLPQKDGGGVRIFTAAPHPQGRRGSTMWIELPSHRCSESPEPF</sequence>
<gene>
    <name evidence="2" type="ORF">THAR02_05254</name>
</gene>
<name>A0A0F9XDC3_TRIHA</name>
<protein>
    <submittedName>
        <fullName evidence="2">Uncharacterized protein</fullName>
    </submittedName>
</protein>
<reference evidence="3" key="1">
    <citation type="journal article" date="2015" name="Genome Announc.">
        <title>Draft whole-genome sequence of the biocontrol agent Trichoderma harzianum T6776.</title>
        <authorList>
            <person name="Baroncelli R."/>
            <person name="Piaggeschi G."/>
            <person name="Fiorini L."/>
            <person name="Bertolini E."/>
            <person name="Zapparata A."/>
            <person name="Pe M.E."/>
            <person name="Sarrocco S."/>
            <person name="Vannacci G."/>
        </authorList>
    </citation>
    <scope>NUCLEOTIDE SEQUENCE [LARGE SCALE GENOMIC DNA]</scope>
    <source>
        <strain evidence="3">T6776</strain>
    </source>
</reference>
<feature type="compositionally biased region" description="Basic and acidic residues" evidence="1">
    <location>
        <begin position="495"/>
        <end position="506"/>
    </location>
</feature>
<organism evidence="2 3">
    <name type="scientific">Trichoderma harzianum</name>
    <name type="common">Hypocrea lixii</name>
    <dbReference type="NCBI Taxonomy" id="5544"/>
    <lineage>
        <taxon>Eukaryota</taxon>
        <taxon>Fungi</taxon>
        <taxon>Dikarya</taxon>
        <taxon>Ascomycota</taxon>
        <taxon>Pezizomycotina</taxon>
        <taxon>Sordariomycetes</taxon>
        <taxon>Hypocreomycetidae</taxon>
        <taxon>Hypocreales</taxon>
        <taxon>Hypocreaceae</taxon>
        <taxon>Trichoderma</taxon>
    </lineage>
</organism>
<evidence type="ECO:0000256" key="1">
    <source>
        <dbReference type="SAM" id="MobiDB-lite"/>
    </source>
</evidence>
<accession>A0A0F9XDC3</accession>
<proteinExistence type="predicted"/>